<dbReference type="Pfam" id="PF12161">
    <property type="entry name" value="HsdM_N"/>
    <property type="match status" value="1"/>
</dbReference>
<evidence type="ECO:0000259" key="8">
    <source>
        <dbReference type="Pfam" id="PF02384"/>
    </source>
</evidence>
<keyword evidence="3" id="KW-0808">Transferase</keyword>
<dbReference type="GO" id="GO:0003677">
    <property type="term" value="F:DNA binding"/>
    <property type="evidence" value="ECO:0007669"/>
    <property type="project" value="InterPro"/>
</dbReference>
<dbReference type="CDD" id="cd06260">
    <property type="entry name" value="DUF820-like"/>
    <property type="match status" value="1"/>
</dbReference>
<dbReference type="AlphaFoldDB" id="A0AA35RZY1"/>
<dbReference type="InterPro" id="IPR011335">
    <property type="entry name" value="Restrct_endonuc-II-like"/>
</dbReference>
<evidence type="ECO:0000256" key="4">
    <source>
        <dbReference type="ARBA" id="ARBA00022691"/>
    </source>
</evidence>
<dbReference type="PANTHER" id="PTHR34107">
    <property type="entry name" value="SLL0198 PROTEIN-RELATED"/>
    <property type="match status" value="1"/>
</dbReference>
<evidence type="ECO:0000256" key="5">
    <source>
        <dbReference type="ARBA" id="ARBA00022747"/>
    </source>
</evidence>
<dbReference type="InterPro" id="IPR029063">
    <property type="entry name" value="SAM-dependent_MTases_sf"/>
</dbReference>
<keyword evidence="12" id="KW-1185">Reference proteome</keyword>
<dbReference type="SUPFAM" id="SSF53335">
    <property type="entry name" value="S-adenosyl-L-methionine-dependent methyltransferases"/>
    <property type="match status" value="1"/>
</dbReference>
<evidence type="ECO:0000256" key="7">
    <source>
        <dbReference type="SAM" id="MobiDB-lite"/>
    </source>
</evidence>
<dbReference type="Pfam" id="PF05685">
    <property type="entry name" value="Uma2"/>
    <property type="match status" value="1"/>
</dbReference>
<evidence type="ECO:0000259" key="10">
    <source>
        <dbReference type="Pfam" id="PF12161"/>
    </source>
</evidence>
<evidence type="ECO:0000256" key="6">
    <source>
        <dbReference type="ARBA" id="ARBA00047942"/>
    </source>
</evidence>
<dbReference type="GO" id="GO:0008170">
    <property type="term" value="F:N-methyltransferase activity"/>
    <property type="evidence" value="ECO:0007669"/>
    <property type="project" value="InterPro"/>
</dbReference>
<proteinExistence type="predicted"/>
<protein>
    <recommendedName>
        <fullName evidence="1">site-specific DNA-methyltransferase (adenine-specific)</fullName>
        <ecNumber evidence="1">2.1.1.72</ecNumber>
    </recommendedName>
</protein>
<keyword evidence="4" id="KW-0949">S-adenosyl-L-methionine</keyword>
<feature type="compositionally biased region" description="Polar residues" evidence="7">
    <location>
        <begin position="397"/>
        <end position="407"/>
    </location>
</feature>
<dbReference type="SUPFAM" id="SSF52980">
    <property type="entry name" value="Restriction endonuclease-like"/>
    <property type="match status" value="1"/>
</dbReference>
<comment type="caution">
    <text evidence="11">The sequence shown here is derived from an EMBL/GenBank/DDBJ whole genome shotgun (WGS) entry which is preliminary data.</text>
</comment>
<evidence type="ECO:0000256" key="2">
    <source>
        <dbReference type="ARBA" id="ARBA00022603"/>
    </source>
</evidence>
<dbReference type="InterPro" id="IPR038333">
    <property type="entry name" value="T1MK-like_N_sf"/>
</dbReference>
<gene>
    <name evidence="11" type="ORF">GBAR_LOCUS11738</name>
</gene>
<dbReference type="EC" id="2.1.1.72" evidence="1"/>
<dbReference type="PANTHER" id="PTHR34107:SF1">
    <property type="entry name" value="SLL0198 PROTEIN"/>
    <property type="match status" value="1"/>
</dbReference>
<evidence type="ECO:0000313" key="11">
    <source>
        <dbReference type="EMBL" id="CAI8019532.1"/>
    </source>
</evidence>
<dbReference type="InterPro" id="IPR012296">
    <property type="entry name" value="Nuclease_put_TT1808"/>
</dbReference>
<dbReference type="InterPro" id="IPR008538">
    <property type="entry name" value="Uma2"/>
</dbReference>
<evidence type="ECO:0000313" key="12">
    <source>
        <dbReference type="Proteomes" id="UP001174909"/>
    </source>
</evidence>
<dbReference type="Pfam" id="PF02384">
    <property type="entry name" value="N6_Mtase"/>
    <property type="match status" value="1"/>
</dbReference>
<evidence type="ECO:0000256" key="1">
    <source>
        <dbReference type="ARBA" id="ARBA00011900"/>
    </source>
</evidence>
<reference evidence="11" key="1">
    <citation type="submission" date="2023-03" db="EMBL/GenBank/DDBJ databases">
        <authorList>
            <person name="Steffen K."/>
            <person name="Cardenas P."/>
        </authorList>
    </citation>
    <scope>NUCLEOTIDE SEQUENCE</scope>
</reference>
<sequence length="407" mass="45049">MEFGLALEALAEAGYAGCGLDEWLVQFNQANRGAASKLELTAEGVLLVSPMQSKTGSRLEMIFAGELYGWAREHGGEAHGSRLGVHLPNGARYAPDAAWLSPEQLADYSPSRDTWLLHFCPHFVAEVMSRHDRPAEARRKMDDYIAHGARLGWLIDPFRRQVHIYLPERRTPGSGRPRGGERRPGTAGLRVQHPRAGLRRSVGRPMTTATTVGQKLWNYCDVLRNAGLSYGDYLEQLTYLIFLKMMHELTQPPFTMLADHRAAAHSRGLRLAQPAGAGRRGSGSTLPRTLETLSQQEGTLGVIFSKAQSRIQEPAMLTRLVKELIDSENWHGLSADVKGDAYESLLERNAQDVKTGAGQYFTPRPAHRSHRGRDAARAGHDHLRPGLRHRRVPAAPPTTTSCSITRP</sequence>
<feature type="region of interest" description="Disordered" evidence="7">
    <location>
        <begin position="168"/>
        <end position="190"/>
    </location>
</feature>
<keyword evidence="2" id="KW-0489">Methyltransferase</keyword>
<comment type="catalytic activity">
    <reaction evidence="6">
        <text>a 2'-deoxyadenosine in DNA + S-adenosyl-L-methionine = an N(6)-methyl-2'-deoxyadenosine in DNA + S-adenosyl-L-homocysteine + H(+)</text>
        <dbReference type="Rhea" id="RHEA:15197"/>
        <dbReference type="Rhea" id="RHEA-COMP:12418"/>
        <dbReference type="Rhea" id="RHEA-COMP:12419"/>
        <dbReference type="ChEBI" id="CHEBI:15378"/>
        <dbReference type="ChEBI" id="CHEBI:57856"/>
        <dbReference type="ChEBI" id="CHEBI:59789"/>
        <dbReference type="ChEBI" id="CHEBI:90615"/>
        <dbReference type="ChEBI" id="CHEBI:90616"/>
        <dbReference type="EC" id="2.1.1.72"/>
    </reaction>
</comment>
<feature type="domain" description="Putative restriction endonuclease" evidence="9">
    <location>
        <begin position="26"/>
        <end position="168"/>
    </location>
</feature>
<feature type="domain" description="DNA methylase adenine-specific" evidence="8">
    <location>
        <begin position="335"/>
        <end position="365"/>
    </location>
</feature>
<dbReference type="Gene3D" id="3.90.1570.10">
    <property type="entry name" value="tt1808, chain A"/>
    <property type="match status" value="1"/>
</dbReference>
<dbReference type="GO" id="GO:0009007">
    <property type="term" value="F:site-specific DNA-methyltransferase (adenine-specific) activity"/>
    <property type="evidence" value="ECO:0007669"/>
    <property type="project" value="UniProtKB-EC"/>
</dbReference>
<feature type="region of interest" description="Disordered" evidence="7">
    <location>
        <begin position="357"/>
        <end position="407"/>
    </location>
</feature>
<name>A0AA35RZY1_GEOBA</name>
<keyword evidence="5" id="KW-0680">Restriction system</keyword>
<evidence type="ECO:0000259" key="9">
    <source>
        <dbReference type="Pfam" id="PF05685"/>
    </source>
</evidence>
<dbReference type="Gene3D" id="1.20.1260.30">
    <property type="match status" value="1"/>
</dbReference>
<dbReference type="GO" id="GO:0032259">
    <property type="term" value="P:methylation"/>
    <property type="evidence" value="ECO:0007669"/>
    <property type="project" value="UniProtKB-KW"/>
</dbReference>
<feature type="domain" description="N6 adenine-specific DNA methyltransferase N-terminal" evidence="10">
    <location>
        <begin position="213"/>
        <end position="252"/>
    </location>
</feature>
<dbReference type="EMBL" id="CASHTH010001760">
    <property type="protein sequence ID" value="CAI8019532.1"/>
    <property type="molecule type" value="Genomic_DNA"/>
</dbReference>
<dbReference type="GO" id="GO:0006281">
    <property type="term" value="P:DNA repair"/>
    <property type="evidence" value="ECO:0007669"/>
    <property type="project" value="UniProtKB-ARBA"/>
</dbReference>
<dbReference type="InterPro" id="IPR003356">
    <property type="entry name" value="DNA_methylase_A-5"/>
</dbReference>
<dbReference type="GO" id="GO:0009307">
    <property type="term" value="P:DNA restriction-modification system"/>
    <property type="evidence" value="ECO:0007669"/>
    <property type="project" value="UniProtKB-KW"/>
</dbReference>
<dbReference type="InterPro" id="IPR022749">
    <property type="entry name" value="D12N6_MeTrfase_N"/>
</dbReference>
<dbReference type="Proteomes" id="UP001174909">
    <property type="component" value="Unassembled WGS sequence"/>
</dbReference>
<organism evidence="11 12">
    <name type="scientific">Geodia barretti</name>
    <name type="common">Barrett's horny sponge</name>
    <dbReference type="NCBI Taxonomy" id="519541"/>
    <lineage>
        <taxon>Eukaryota</taxon>
        <taxon>Metazoa</taxon>
        <taxon>Porifera</taxon>
        <taxon>Demospongiae</taxon>
        <taxon>Heteroscleromorpha</taxon>
        <taxon>Tetractinellida</taxon>
        <taxon>Astrophorina</taxon>
        <taxon>Geodiidae</taxon>
        <taxon>Geodia</taxon>
    </lineage>
</organism>
<accession>A0AA35RZY1</accession>
<feature type="compositionally biased region" description="Basic and acidic residues" evidence="7">
    <location>
        <begin position="372"/>
        <end position="384"/>
    </location>
</feature>
<evidence type="ECO:0000256" key="3">
    <source>
        <dbReference type="ARBA" id="ARBA00022679"/>
    </source>
</evidence>